<dbReference type="PANTHER" id="PTHR44899:SF3">
    <property type="entry name" value="SERINE_THREONINE-PROTEIN KINASE NEK1"/>
    <property type="match status" value="1"/>
</dbReference>
<reference evidence="11 12" key="1">
    <citation type="submission" date="2019-03" db="EMBL/GenBank/DDBJ databases">
        <title>Single cell metagenomics reveals metabolic interactions within the superorganism composed of flagellate Streblomastix strix and complex community of Bacteroidetes bacteria on its surface.</title>
        <authorList>
            <person name="Treitli S.C."/>
            <person name="Kolisko M."/>
            <person name="Husnik F."/>
            <person name="Keeling P."/>
            <person name="Hampl V."/>
        </authorList>
    </citation>
    <scope>NUCLEOTIDE SEQUENCE [LARGE SCALE GENOMIC DNA]</scope>
    <source>
        <strain evidence="11">ST1C</strain>
    </source>
</reference>
<name>A0A5J4VWB0_9EUKA</name>
<evidence type="ECO:0000256" key="7">
    <source>
        <dbReference type="ARBA" id="ARBA00047899"/>
    </source>
</evidence>
<organism evidence="11 12">
    <name type="scientific">Streblomastix strix</name>
    <dbReference type="NCBI Taxonomy" id="222440"/>
    <lineage>
        <taxon>Eukaryota</taxon>
        <taxon>Metamonada</taxon>
        <taxon>Preaxostyla</taxon>
        <taxon>Oxymonadida</taxon>
        <taxon>Streblomastigidae</taxon>
        <taxon>Streblomastix</taxon>
    </lineage>
</organism>
<dbReference type="InterPro" id="IPR051131">
    <property type="entry name" value="NEK_Ser/Thr_kinase_NIMA"/>
</dbReference>
<dbReference type="PANTHER" id="PTHR44899">
    <property type="entry name" value="CAMK FAMILY PROTEIN KINASE"/>
    <property type="match status" value="1"/>
</dbReference>
<dbReference type="Gene3D" id="1.10.510.10">
    <property type="entry name" value="Transferase(Phosphotransferase) domain 1"/>
    <property type="match status" value="1"/>
</dbReference>
<keyword evidence="2" id="KW-0723">Serine/threonine-protein kinase</keyword>
<dbReference type="PROSITE" id="PS00108">
    <property type="entry name" value="PROTEIN_KINASE_ST"/>
    <property type="match status" value="1"/>
</dbReference>
<evidence type="ECO:0000256" key="5">
    <source>
        <dbReference type="ARBA" id="ARBA00022777"/>
    </source>
</evidence>
<evidence type="ECO:0000256" key="9">
    <source>
        <dbReference type="SAM" id="MobiDB-lite"/>
    </source>
</evidence>
<feature type="region of interest" description="Disordered" evidence="9">
    <location>
        <begin position="1"/>
        <end position="20"/>
    </location>
</feature>
<comment type="caution">
    <text evidence="11">The sequence shown here is derived from an EMBL/GenBank/DDBJ whole genome shotgun (WGS) entry which is preliminary data.</text>
</comment>
<gene>
    <name evidence="11" type="ORF">EZS28_017904</name>
</gene>
<dbReference type="Pfam" id="PF00069">
    <property type="entry name" value="Pkinase"/>
    <property type="match status" value="1"/>
</dbReference>
<dbReference type="OrthoDB" id="248923at2759"/>
<dbReference type="InterPro" id="IPR000719">
    <property type="entry name" value="Prot_kinase_dom"/>
</dbReference>
<dbReference type="SUPFAM" id="SSF56112">
    <property type="entry name" value="Protein kinase-like (PK-like)"/>
    <property type="match status" value="1"/>
</dbReference>
<evidence type="ECO:0000313" key="12">
    <source>
        <dbReference type="Proteomes" id="UP000324800"/>
    </source>
</evidence>
<dbReference type="EC" id="2.7.11.1" evidence="1"/>
<sequence length="599" mass="68530">MSSSKQTPVQQFKPDSNSVQRNNTELVDNFDKYVQGERLGSGSFGTVYKVERKQDKQVYVWKKIGCLMDKEKEKKIINEVQFQKDFTHPSIVNFVEAFKHENNYYIVMEFCGGGTLQGYYKAKKKENQIVTEDEAWRWISEIAGAIGYLHSNRVMHRDLKPENVLLSTVGSFAKLSDFGESKRLLNDQIFANTNVGSKLYWNPELVNEGKQSYEGDIWGIGLIFHEILSQEFPFPVRGSLFQIEEMRLSGRVQKEIDASLYSKELIDLIRQMRSVDPAQRPTIQQILSHRKVKEQIQKKRIEITETVQKSNSPTLPALNPLVQPIIPITVAKQIIYQQQNSPVFSRRSPPPPTYIYSQNIPEHDPFEFSDPPPVIFGPLDQIESPLSNIFPSVCFWKAKDNENVSTIRIGPNFLQDQNMSYFARLTVRFIGNKKMTQQLIGLTGVPDTNAQFDGNLALGMNSDSLRYDGLSGRTFHNQVPIFKNSQFFNNEDFVTIEVYIPSLNLTSSPQQAPSQNMIMSYSAKDSRPIFRQGGMNWYSPTITFAVNGQTQINSIENIPVPFCFCASRYYSGSAVELVSLAWGQNQTLEVRPDRQTFFW</sequence>
<dbReference type="EMBL" id="SNRW01004746">
    <property type="protein sequence ID" value="KAA6386569.1"/>
    <property type="molecule type" value="Genomic_DNA"/>
</dbReference>
<dbReference type="AlphaFoldDB" id="A0A5J4VWB0"/>
<accession>A0A5J4VWB0</accession>
<dbReference type="SMART" id="SM00220">
    <property type="entry name" value="S_TKc"/>
    <property type="match status" value="1"/>
</dbReference>
<protein>
    <recommendedName>
        <fullName evidence="1">non-specific serine/threonine protein kinase</fullName>
        <ecNumber evidence="1">2.7.11.1</ecNumber>
    </recommendedName>
</protein>
<evidence type="ECO:0000256" key="4">
    <source>
        <dbReference type="ARBA" id="ARBA00022741"/>
    </source>
</evidence>
<comment type="catalytic activity">
    <reaction evidence="8">
        <text>L-seryl-[protein] + ATP = O-phospho-L-seryl-[protein] + ADP + H(+)</text>
        <dbReference type="Rhea" id="RHEA:17989"/>
        <dbReference type="Rhea" id="RHEA-COMP:9863"/>
        <dbReference type="Rhea" id="RHEA-COMP:11604"/>
        <dbReference type="ChEBI" id="CHEBI:15378"/>
        <dbReference type="ChEBI" id="CHEBI:29999"/>
        <dbReference type="ChEBI" id="CHEBI:30616"/>
        <dbReference type="ChEBI" id="CHEBI:83421"/>
        <dbReference type="ChEBI" id="CHEBI:456216"/>
        <dbReference type="EC" id="2.7.11.1"/>
    </reaction>
</comment>
<evidence type="ECO:0000259" key="10">
    <source>
        <dbReference type="PROSITE" id="PS50011"/>
    </source>
</evidence>
<dbReference type="InterPro" id="IPR011009">
    <property type="entry name" value="Kinase-like_dom_sf"/>
</dbReference>
<evidence type="ECO:0000256" key="8">
    <source>
        <dbReference type="ARBA" id="ARBA00048679"/>
    </source>
</evidence>
<evidence type="ECO:0000256" key="6">
    <source>
        <dbReference type="ARBA" id="ARBA00022840"/>
    </source>
</evidence>
<proteinExistence type="predicted"/>
<comment type="catalytic activity">
    <reaction evidence="7">
        <text>L-threonyl-[protein] + ATP = O-phospho-L-threonyl-[protein] + ADP + H(+)</text>
        <dbReference type="Rhea" id="RHEA:46608"/>
        <dbReference type="Rhea" id="RHEA-COMP:11060"/>
        <dbReference type="Rhea" id="RHEA-COMP:11605"/>
        <dbReference type="ChEBI" id="CHEBI:15378"/>
        <dbReference type="ChEBI" id="CHEBI:30013"/>
        <dbReference type="ChEBI" id="CHEBI:30616"/>
        <dbReference type="ChEBI" id="CHEBI:61977"/>
        <dbReference type="ChEBI" id="CHEBI:456216"/>
        <dbReference type="EC" id="2.7.11.1"/>
    </reaction>
</comment>
<keyword evidence="5 11" id="KW-0418">Kinase</keyword>
<evidence type="ECO:0000256" key="3">
    <source>
        <dbReference type="ARBA" id="ARBA00022679"/>
    </source>
</evidence>
<evidence type="ECO:0000313" key="11">
    <source>
        <dbReference type="EMBL" id="KAA6386569.1"/>
    </source>
</evidence>
<dbReference type="Proteomes" id="UP000324800">
    <property type="component" value="Unassembled WGS sequence"/>
</dbReference>
<keyword evidence="6" id="KW-0067">ATP-binding</keyword>
<keyword evidence="4" id="KW-0547">Nucleotide-binding</keyword>
<evidence type="ECO:0000256" key="1">
    <source>
        <dbReference type="ARBA" id="ARBA00012513"/>
    </source>
</evidence>
<feature type="domain" description="Protein kinase" evidence="10">
    <location>
        <begin position="33"/>
        <end position="292"/>
    </location>
</feature>
<dbReference type="PROSITE" id="PS50011">
    <property type="entry name" value="PROTEIN_KINASE_DOM"/>
    <property type="match status" value="1"/>
</dbReference>
<dbReference type="GO" id="GO:0004674">
    <property type="term" value="F:protein serine/threonine kinase activity"/>
    <property type="evidence" value="ECO:0007669"/>
    <property type="project" value="UniProtKB-KW"/>
</dbReference>
<dbReference type="GO" id="GO:0005524">
    <property type="term" value="F:ATP binding"/>
    <property type="evidence" value="ECO:0007669"/>
    <property type="project" value="UniProtKB-KW"/>
</dbReference>
<keyword evidence="3" id="KW-0808">Transferase</keyword>
<dbReference type="InterPro" id="IPR008271">
    <property type="entry name" value="Ser/Thr_kinase_AS"/>
</dbReference>
<evidence type="ECO:0000256" key="2">
    <source>
        <dbReference type="ARBA" id="ARBA00022527"/>
    </source>
</evidence>